<gene>
    <name evidence="2" type="ORF">O181_088332</name>
</gene>
<keyword evidence="3" id="KW-1185">Reference proteome</keyword>
<protein>
    <submittedName>
        <fullName evidence="2">Uncharacterized protein</fullName>
    </submittedName>
</protein>
<evidence type="ECO:0000313" key="2">
    <source>
        <dbReference type="EMBL" id="MBW0548617.1"/>
    </source>
</evidence>
<feature type="region of interest" description="Disordered" evidence="1">
    <location>
        <begin position="68"/>
        <end position="93"/>
    </location>
</feature>
<accession>A0A9Q3P4X3</accession>
<dbReference type="Proteomes" id="UP000765509">
    <property type="component" value="Unassembled WGS sequence"/>
</dbReference>
<dbReference type="EMBL" id="AVOT02053848">
    <property type="protein sequence ID" value="MBW0548617.1"/>
    <property type="molecule type" value="Genomic_DNA"/>
</dbReference>
<sequence length="109" mass="12674">MLRCQIAIQEYRGIMTIIYKEGKIHTNADYLRKWPLDKVKRNSDYDPEIASKIPIQFIKVDRRESFRFPGWAPESGTSDSENKEPQGRETPILGISSSEIHTEFFNVVN</sequence>
<proteinExistence type="predicted"/>
<reference evidence="2" key="1">
    <citation type="submission" date="2021-03" db="EMBL/GenBank/DDBJ databases">
        <title>Draft genome sequence of rust myrtle Austropuccinia psidii MF-1, a brazilian biotype.</title>
        <authorList>
            <person name="Quecine M.C."/>
            <person name="Pachon D.M.R."/>
            <person name="Bonatelli M.L."/>
            <person name="Correr F.H."/>
            <person name="Franceschini L.M."/>
            <person name="Leite T.F."/>
            <person name="Margarido G.R.A."/>
            <person name="Almeida C.A."/>
            <person name="Ferrarezi J.A."/>
            <person name="Labate C.A."/>
        </authorList>
    </citation>
    <scope>NUCLEOTIDE SEQUENCE</scope>
    <source>
        <strain evidence="2">MF-1</strain>
    </source>
</reference>
<dbReference type="AlphaFoldDB" id="A0A9Q3P4X3"/>
<evidence type="ECO:0000256" key="1">
    <source>
        <dbReference type="SAM" id="MobiDB-lite"/>
    </source>
</evidence>
<name>A0A9Q3P4X3_9BASI</name>
<comment type="caution">
    <text evidence="2">The sequence shown here is derived from an EMBL/GenBank/DDBJ whole genome shotgun (WGS) entry which is preliminary data.</text>
</comment>
<evidence type="ECO:0000313" key="3">
    <source>
        <dbReference type="Proteomes" id="UP000765509"/>
    </source>
</evidence>
<organism evidence="2 3">
    <name type="scientific">Austropuccinia psidii MF-1</name>
    <dbReference type="NCBI Taxonomy" id="1389203"/>
    <lineage>
        <taxon>Eukaryota</taxon>
        <taxon>Fungi</taxon>
        <taxon>Dikarya</taxon>
        <taxon>Basidiomycota</taxon>
        <taxon>Pucciniomycotina</taxon>
        <taxon>Pucciniomycetes</taxon>
        <taxon>Pucciniales</taxon>
        <taxon>Sphaerophragmiaceae</taxon>
        <taxon>Austropuccinia</taxon>
    </lineage>
</organism>